<accession>A0A702R9M8</accession>
<proteinExistence type="predicted"/>
<evidence type="ECO:0000313" key="1">
    <source>
        <dbReference type="EMBL" id="HAC7044951.1"/>
    </source>
</evidence>
<reference evidence="1" key="1">
    <citation type="journal article" date="2018" name="Genome Biol.">
        <title>SKESA: strategic k-mer extension for scrupulous assemblies.</title>
        <authorList>
            <person name="Souvorov A."/>
            <person name="Agarwala R."/>
            <person name="Lipman D.J."/>
        </authorList>
    </citation>
    <scope>NUCLEOTIDE SEQUENCE</scope>
    <source>
        <strain evidence="1">Salmonella enterica</strain>
    </source>
</reference>
<dbReference type="EMBL" id="DAAMKB010000033">
    <property type="protein sequence ID" value="HAC7044951.1"/>
    <property type="molecule type" value="Genomic_DNA"/>
</dbReference>
<name>A0A702R9M8_SALET</name>
<dbReference type="EMBL" id="DAAWBQ010000033">
    <property type="protein sequence ID" value="HAF7194055.1"/>
    <property type="molecule type" value="Genomic_DNA"/>
</dbReference>
<organism evidence="1">
    <name type="scientific">Salmonella enterica subsp. enterica serovar Napoli</name>
    <dbReference type="NCBI Taxonomy" id="1151001"/>
    <lineage>
        <taxon>Bacteria</taxon>
        <taxon>Pseudomonadati</taxon>
        <taxon>Pseudomonadota</taxon>
        <taxon>Gammaproteobacteria</taxon>
        <taxon>Enterobacterales</taxon>
        <taxon>Enterobacteriaceae</taxon>
        <taxon>Salmonella</taxon>
    </lineage>
</organism>
<comment type="caution">
    <text evidence="1">The sequence shown here is derived from an EMBL/GenBank/DDBJ whole genome shotgun (WGS) entry which is preliminary data.</text>
</comment>
<reference evidence="1" key="2">
    <citation type="submission" date="2018-07" db="EMBL/GenBank/DDBJ databases">
        <authorList>
            <consortium name="NCBI Pathogen Detection Project"/>
        </authorList>
    </citation>
    <scope>NUCLEOTIDE SEQUENCE</scope>
    <source>
        <strain evidence="1">Salmonella enterica</strain>
    </source>
</reference>
<protein>
    <submittedName>
        <fullName evidence="1">Uncharacterized protein</fullName>
    </submittedName>
</protein>
<evidence type="ECO:0000313" key="2">
    <source>
        <dbReference type="EMBL" id="HAF7194055.1"/>
    </source>
</evidence>
<dbReference type="AlphaFoldDB" id="A0A702R9M8"/>
<gene>
    <name evidence="1" type="ORF">G0E04_12830</name>
    <name evidence="2" type="ORF">G9X10_002457</name>
</gene>
<sequence length="162" mass="17820">MNYGLANKRDAVLFAEAVCNVIGGGKNNSAVLLCVETAAAETLLGDFKDPTPNGAGTGLTQVDLGTFEWLRDKYKNSRYASVLLKEFGVDLSRTVYQELKTSPLLAMLFCRLRYLAVSEPIPQTREGRAAYWKKHYNTSAGKGTPQDYLNKCQRAGVDALFT</sequence>